<dbReference type="AlphaFoldDB" id="A0A6A6GWF5"/>
<protein>
    <submittedName>
        <fullName evidence="2">Uncharacterized protein</fullName>
    </submittedName>
</protein>
<dbReference type="EMBL" id="ML991848">
    <property type="protein sequence ID" value="KAF2230055.1"/>
    <property type="molecule type" value="Genomic_DNA"/>
</dbReference>
<evidence type="ECO:0000313" key="2">
    <source>
        <dbReference type="EMBL" id="KAF2230055.1"/>
    </source>
</evidence>
<keyword evidence="3" id="KW-1185">Reference proteome</keyword>
<dbReference type="Proteomes" id="UP000800092">
    <property type="component" value="Unassembled WGS sequence"/>
</dbReference>
<organism evidence="2 3">
    <name type="scientific">Viridothelium virens</name>
    <name type="common">Speckled blister lichen</name>
    <name type="synonym">Trypethelium virens</name>
    <dbReference type="NCBI Taxonomy" id="1048519"/>
    <lineage>
        <taxon>Eukaryota</taxon>
        <taxon>Fungi</taxon>
        <taxon>Dikarya</taxon>
        <taxon>Ascomycota</taxon>
        <taxon>Pezizomycotina</taxon>
        <taxon>Dothideomycetes</taxon>
        <taxon>Dothideomycetes incertae sedis</taxon>
        <taxon>Trypetheliales</taxon>
        <taxon>Trypetheliaceae</taxon>
        <taxon>Viridothelium</taxon>
    </lineage>
</organism>
<feature type="region of interest" description="Disordered" evidence="1">
    <location>
        <begin position="97"/>
        <end position="169"/>
    </location>
</feature>
<evidence type="ECO:0000256" key="1">
    <source>
        <dbReference type="SAM" id="MobiDB-lite"/>
    </source>
</evidence>
<feature type="compositionally biased region" description="Polar residues" evidence="1">
    <location>
        <begin position="159"/>
        <end position="169"/>
    </location>
</feature>
<accession>A0A6A6GWF5</accession>
<gene>
    <name evidence="2" type="ORF">EV356DRAFT_520191</name>
</gene>
<name>A0A6A6GWF5_VIRVR</name>
<feature type="compositionally biased region" description="Low complexity" evidence="1">
    <location>
        <begin position="97"/>
        <end position="121"/>
    </location>
</feature>
<evidence type="ECO:0000313" key="3">
    <source>
        <dbReference type="Proteomes" id="UP000800092"/>
    </source>
</evidence>
<sequence>MGVYSRIPESEQMQTHVTVAMGDWIPTLAKKTRPVEENAPDFNPRDPRRIFAFPSFLQRYLGIILPPPMHKLPMVHQFSSSFNNTITSSSTVSITRSARISKTSRNSSISRTGTTRTNTTFRIKRKRTSRIDRAAQTARDTGPSRVSRTSGPARAAGTTRFTSDPDQPA</sequence>
<reference evidence="2" key="1">
    <citation type="journal article" date="2020" name="Stud. Mycol.">
        <title>101 Dothideomycetes genomes: a test case for predicting lifestyles and emergence of pathogens.</title>
        <authorList>
            <person name="Haridas S."/>
            <person name="Albert R."/>
            <person name="Binder M."/>
            <person name="Bloem J."/>
            <person name="Labutti K."/>
            <person name="Salamov A."/>
            <person name="Andreopoulos B."/>
            <person name="Baker S."/>
            <person name="Barry K."/>
            <person name="Bills G."/>
            <person name="Bluhm B."/>
            <person name="Cannon C."/>
            <person name="Castanera R."/>
            <person name="Culley D."/>
            <person name="Daum C."/>
            <person name="Ezra D."/>
            <person name="Gonzalez J."/>
            <person name="Henrissat B."/>
            <person name="Kuo A."/>
            <person name="Liang C."/>
            <person name="Lipzen A."/>
            <person name="Lutzoni F."/>
            <person name="Magnuson J."/>
            <person name="Mondo S."/>
            <person name="Nolan M."/>
            <person name="Ohm R."/>
            <person name="Pangilinan J."/>
            <person name="Park H.-J."/>
            <person name="Ramirez L."/>
            <person name="Alfaro M."/>
            <person name="Sun H."/>
            <person name="Tritt A."/>
            <person name="Yoshinaga Y."/>
            <person name="Zwiers L.-H."/>
            <person name="Turgeon B."/>
            <person name="Goodwin S."/>
            <person name="Spatafora J."/>
            <person name="Crous P."/>
            <person name="Grigoriev I."/>
        </authorList>
    </citation>
    <scope>NUCLEOTIDE SEQUENCE</scope>
    <source>
        <strain evidence="2">Tuck. ex Michener</strain>
    </source>
</reference>
<proteinExistence type="predicted"/>